<evidence type="ECO:0000259" key="13">
    <source>
        <dbReference type="Pfam" id="PF00156"/>
    </source>
</evidence>
<feature type="region of interest" description="Disordered" evidence="12">
    <location>
        <begin position="1"/>
        <end position="29"/>
    </location>
</feature>
<evidence type="ECO:0000256" key="3">
    <source>
        <dbReference type="ARBA" id="ARBA00004496"/>
    </source>
</evidence>
<evidence type="ECO:0000256" key="9">
    <source>
        <dbReference type="ARBA" id="ARBA00022679"/>
    </source>
</evidence>
<comment type="subunit">
    <text evidence="11">Homodimer.</text>
</comment>
<organism evidence="14 15">
    <name type="scientific">Isoptericola hypogeus</name>
    <dbReference type="NCBI Taxonomy" id="300179"/>
    <lineage>
        <taxon>Bacteria</taxon>
        <taxon>Bacillati</taxon>
        <taxon>Actinomycetota</taxon>
        <taxon>Actinomycetes</taxon>
        <taxon>Micrococcales</taxon>
        <taxon>Promicromonosporaceae</taxon>
        <taxon>Isoptericola</taxon>
    </lineage>
</organism>
<dbReference type="Proteomes" id="UP001501138">
    <property type="component" value="Unassembled WGS sequence"/>
</dbReference>
<name>A0ABP4VSS3_9MICO</name>
<dbReference type="GO" id="GO:0016757">
    <property type="term" value="F:glycosyltransferase activity"/>
    <property type="evidence" value="ECO:0007669"/>
    <property type="project" value="UniProtKB-KW"/>
</dbReference>
<evidence type="ECO:0000256" key="12">
    <source>
        <dbReference type="SAM" id="MobiDB-lite"/>
    </source>
</evidence>
<dbReference type="NCBIfam" id="NF002636">
    <property type="entry name" value="PRK02304.1-5"/>
    <property type="match status" value="1"/>
</dbReference>
<dbReference type="HAMAP" id="MF_00004">
    <property type="entry name" value="Aden_phosphoribosyltr"/>
    <property type="match status" value="1"/>
</dbReference>
<reference evidence="15" key="1">
    <citation type="journal article" date="2019" name="Int. J. Syst. Evol. Microbiol.">
        <title>The Global Catalogue of Microorganisms (GCM) 10K type strain sequencing project: providing services to taxonomists for standard genome sequencing and annotation.</title>
        <authorList>
            <consortium name="The Broad Institute Genomics Platform"/>
            <consortium name="The Broad Institute Genome Sequencing Center for Infectious Disease"/>
            <person name="Wu L."/>
            <person name="Ma J."/>
        </authorList>
    </citation>
    <scope>NUCLEOTIDE SEQUENCE [LARGE SCALE GENOMIC DNA]</scope>
    <source>
        <strain evidence="15">JCM 15589</strain>
    </source>
</reference>
<comment type="function">
    <text evidence="2 11">Catalyzes a salvage reaction resulting in the formation of AMP, that is energically less costly than de novo synthesis.</text>
</comment>
<gene>
    <name evidence="11" type="primary">apt</name>
    <name evidence="14" type="ORF">GCM10009809_35000</name>
</gene>
<evidence type="ECO:0000313" key="15">
    <source>
        <dbReference type="Proteomes" id="UP001501138"/>
    </source>
</evidence>
<evidence type="ECO:0000256" key="11">
    <source>
        <dbReference type="HAMAP-Rule" id="MF_00004"/>
    </source>
</evidence>
<dbReference type="InterPro" id="IPR029057">
    <property type="entry name" value="PRTase-like"/>
</dbReference>
<dbReference type="EMBL" id="BAAAPM010000008">
    <property type="protein sequence ID" value="GAA1736794.1"/>
    <property type="molecule type" value="Genomic_DNA"/>
</dbReference>
<keyword evidence="7 11" id="KW-0963">Cytoplasm</keyword>
<dbReference type="NCBIfam" id="NF002634">
    <property type="entry name" value="PRK02304.1-3"/>
    <property type="match status" value="1"/>
</dbReference>
<evidence type="ECO:0000256" key="10">
    <source>
        <dbReference type="ARBA" id="ARBA00022726"/>
    </source>
</evidence>
<keyword evidence="9 11" id="KW-0808">Transferase</keyword>
<sequence length="223" mass="22931">MGWDIEPQHPAPAAPGAGTPPTGPGTPADDITLDALARLGEGRAAEIRALIRDVPDYPHPPVVFRDITPLLADGPALADVIEAFAGLHLPGGGPVLDGEVDVVAGMEARGFLLGAPLATRLGVGFLPLRKAGKLPPPVDRVDYDLEYGSAAIELRTGTLEPGSRVLLIDDVLATGGTARAAAQLVERAGGRVVALAFLLELVGLGGRDMLTGRTVETLLRVGS</sequence>
<accession>A0ABP4VSS3</accession>
<keyword evidence="8 11" id="KW-0328">Glycosyltransferase</keyword>
<dbReference type="Pfam" id="PF00156">
    <property type="entry name" value="Pribosyltran"/>
    <property type="match status" value="1"/>
</dbReference>
<proteinExistence type="inferred from homology"/>
<evidence type="ECO:0000256" key="8">
    <source>
        <dbReference type="ARBA" id="ARBA00022676"/>
    </source>
</evidence>
<dbReference type="CDD" id="cd06223">
    <property type="entry name" value="PRTases_typeI"/>
    <property type="match status" value="1"/>
</dbReference>
<keyword evidence="10 11" id="KW-0660">Purine salvage</keyword>
<evidence type="ECO:0000256" key="7">
    <source>
        <dbReference type="ARBA" id="ARBA00022490"/>
    </source>
</evidence>
<evidence type="ECO:0000313" key="14">
    <source>
        <dbReference type="EMBL" id="GAA1736794.1"/>
    </source>
</evidence>
<dbReference type="Gene3D" id="3.40.50.2020">
    <property type="match status" value="1"/>
</dbReference>
<evidence type="ECO:0000256" key="1">
    <source>
        <dbReference type="ARBA" id="ARBA00000868"/>
    </source>
</evidence>
<dbReference type="InterPro" id="IPR000836">
    <property type="entry name" value="PRTase_dom"/>
</dbReference>
<dbReference type="PANTHER" id="PTHR32315">
    <property type="entry name" value="ADENINE PHOSPHORIBOSYLTRANSFERASE"/>
    <property type="match status" value="1"/>
</dbReference>
<dbReference type="InterPro" id="IPR050054">
    <property type="entry name" value="UPRTase/APRTase"/>
</dbReference>
<dbReference type="InterPro" id="IPR005764">
    <property type="entry name" value="Ade_phspho_trans"/>
</dbReference>
<keyword evidence="15" id="KW-1185">Reference proteome</keyword>
<dbReference type="PANTHER" id="PTHR32315:SF3">
    <property type="entry name" value="ADENINE PHOSPHORIBOSYLTRANSFERASE"/>
    <property type="match status" value="1"/>
</dbReference>
<dbReference type="SUPFAM" id="SSF53271">
    <property type="entry name" value="PRTase-like"/>
    <property type="match status" value="1"/>
</dbReference>
<feature type="domain" description="Phosphoribosyltransferase" evidence="13">
    <location>
        <begin position="76"/>
        <end position="199"/>
    </location>
</feature>
<protein>
    <recommendedName>
        <fullName evidence="6 11">Adenine phosphoribosyltransferase</fullName>
        <shortName evidence="11">APRT</shortName>
        <ecNumber evidence="6 11">2.4.2.7</ecNumber>
    </recommendedName>
</protein>
<evidence type="ECO:0000256" key="4">
    <source>
        <dbReference type="ARBA" id="ARBA00004659"/>
    </source>
</evidence>
<comment type="similarity">
    <text evidence="5 11">Belongs to the purine/pyrimidine phosphoribosyltransferase family.</text>
</comment>
<comment type="caution">
    <text evidence="14">The sequence shown here is derived from an EMBL/GenBank/DDBJ whole genome shotgun (WGS) entry which is preliminary data.</text>
</comment>
<feature type="compositionally biased region" description="Low complexity" evidence="12">
    <location>
        <begin position="14"/>
        <end position="28"/>
    </location>
</feature>
<evidence type="ECO:0000256" key="2">
    <source>
        <dbReference type="ARBA" id="ARBA00003968"/>
    </source>
</evidence>
<evidence type="ECO:0000256" key="6">
    <source>
        <dbReference type="ARBA" id="ARBA00011893"/>
    </source>
</evidence>
<evidence type="ECO:0000256" key="5">
    <source>
        <dbReference type="ARBA" id="ARBA00008391"/>
    </source>
</evidence>
<comment type="subcellular location">
    <subcellularLocation>
        <location evidence="3 11">Cytoplasm</location>
    </subcellularLocation>
</comment>
<dbReference type="EC" id="2.4.2.7" evidence="6 11"/>
<comment type="catalytic activity">
    <reaction evidence="1 11">
        <text>AMP + diphosphate = 5-phospho-alpha-D-ribose 1-diphosphate + adenine</text>
        <dbReference type="Rhea" id="RHEA:16609"/>
        <dbReference type="ChEBI" id="CHEBI:16708"/>
        <dbReference type="ChEBI" id="CHEBI:33019"/>
        <dbReference type="ChEBI" id="CHEBI:58017"/>
        <dbReference type="ChEBI" id="CHEBI:456215"/>
        <dbReference type="EC" id="2.4.2.7"/>
    </reaction>
</comment>
<comment type="pathway">
    <text evidence="4 11">Purine metabolism; AMP biosynthesis via salvage pathway; AMP from adenine: step 1/1.</text>
</comment>